<dbReference type="InterPro" id="IPR016138">
    <property type="entry name" value="Ribosome_inactivat_prot_sub1"/>
</dbReference>
<keyword evidence="10" id="KW-1185">Reference proteome</keyword>
<feature type="region of interest" description="Disordered" evidence="7">
    <location>
        <begin position="238"/>
        <end position="258"/>
    </location>
</feature>
<dbReference type="InterPro" id="IPR036570">
    <property type="entry name" value="HORMA_dom_sf"/>
</dbReference>
<dbReference type="InterPro" id="IPR001574">
    <property type="entry name" value="Ribosome_inactivat_prot"/>
</dbReference>
<evidence type="ECO:0000259" key="8">
    <source>
        <dbReference type="PROSITE" id="PS50815"/>
    </source>
</evidence>
<keyword evidence="6" id="KW-0611">Plant defense</keyword>
<dbReference type="GO" id="GO:0006952">
    <property type="term" value="P:defense response"/>
    <property type="evidence" value="ECO:0007669"/>
    <property type="project" value="UniProtKB-KW"/>
</dbReference>
<evidence type="ECO:0000256" key="5">
    <source>
        <dbReference type="ARBA" id="ARBA00023254"/>
    </source>
</evidence>
<dbReference type="InterPro" id="IPR003511">
    <property type="entry name" value="HORMA_dom"/>
</dbReference>
<evidence type="ECO:0000313" key="10">
    <source>
        <dbReference type="Proteomes" id="UP001497457"/>
    </source>
</evidence>
<evidence type="ECO:0000313" key="9">
    <source>
        <dbReference type="EMBL" id="CAL5065257.1"/>
    </source>
</evidence>
<sequence length="972" mass="109132">MVVAQKTKEAEITEQDSLLLTRNLLRIAIYNISYIRGLFHEKYFSDKSVPALEMKIKKLMPMDAESRRLIDWMEKGVYDALQKKYLKTLLFCICEKKEGPMIEEYAFSFSYPNTSTEEVAMNMSRTGSKKGSTTFTSNASEVTPDQMRSSACKMIRTLVSLMRTLDPMPEERTILMKLLYYDDVTPEDYEPPFFKGCADNEAINIWNKNPLKMEVGNVNSKHLVLALKVKSVLDPCDDNNVNSGDDGMSVDNDTDQDDDFSYTEVRPSEADRYVVAPNDGKCKGQNTGTISEDDTQDAAHEEELTAQVKQWICSRETGSINVSDVLSNFPDISMEMVEDIMERLLKDGVLSRASKDGYPVNQTVDPKTSDIKKEIITQNVSPTEGTKQNNGDLIYMKALYHALPMDYVTIAKLQGKLDGEATQNTVRKLIDKMVQDGYVKNSANRRLGKAVIHSESSNRKLLDVKRVLESNEGEQMAIDTKAEHSESERKDLLKDEGSKQKHAFNAILNFVLRKRTFSSYLWDATFIKNFAVVDLSGSCTEVLISYIKAITKYRFWNMACGTAVDIGSIFGVKMVLYTVRDDETFHFILKSGDDVVDVFFDGLQAWFHGAIKEHHSFQFKNDCGTDPYVDIKVCQKLNFTGSYLDLTEGKNSAGQIRIGLSALLDAFFEIKNFKGDPTSKFKAALATIVIHFGESPKFHKVLLACCMSIIIDEITCLDHVDPDLGLAVRRWGKLCGVVMQIFITALSGGCLPSLDEEIKEIKDQNIPGILTIKDVMDNICIWTHNSVKVPVLTVPIESRERSKQKNASELNEKPKPTFCIGNQSSDPSAEKIRAYYRQSMAYGVAVEKDSNAEGLKDGEIDQTVKESDAESIFVERHKARILQEVGGPNMCKNWGANPFFRSSTWGSNLPFKHTGKVISEPYVKAMAASSVHKPQGTSKAKVTTAIHNQKGKSFFTRRFVSSAVKIIRNLMK</sequence>
<keyword evidence="6" id="KW-0800">Toxin</keyword>
<gene>
    <name evidence="9" type="ORF">URODEC1_LOCUS99873</name>
</gene>
<dbReference type="Proteomes" id="UP001497457">
    <property type="component" value="Chromosome 5rd"/>
</dbReference>
<dbReference type="SUPFAM" id="SSF56019">
    <property type="entry name" value="The spindle assembly checkpoint protein mad2"/>
    <property type="match status" value="1"/>
</dbReference>
<protein>
    <recommendedName>
        <fullName evidence="8">HORMA domain-containing protein</fullName>
    </recommendedName>
</protein>
<dbReference type="SUPFAM" id="SSF56371">
    <property type="entry name" value="Ribosome inactivating proteins (RIP)"/>
    <property type="match status" value="1"/>
</dbReference>
<dbReference type="FunFam" id="3.30.900.10:FF:000009">
    <property type="entry name" value="Meiosis-specific protein ASY2"/>
    <property type="match status" value="1"/>
</dbReference>
<dbReference type="Gene3D" id="3.30.900.10">
    <property type="entry name" value="HORMA domain"/>
    <property type="match status" value="1"/>
</dbReference>
<name>A0ABC9EXN9_9POAL</name>
<dbReference type="Gene3D" id="3.40.420.10">
    <property type="entry name" value="Ricin (A subunit), domain 1"/>
    <property type="match status" value="1"/>
</dbReference>
<dbReference type="GO" id="GO:0017148">
    <property type="term" value="P:negative regulation of translation"/>
    <property type="evidence" value="ECO:0007669"/>
    <property type="project" value="UniProtKB-KW"/>
</dbReference>
<reference evidence="9" key="1">
    <citation type="submission" date="2024-10" db="EMBL/GenBank/DDBJ databases">
        <authorList>
            <person name="Ryan C."/>
        </authorList>
    </citation>
    <scope>NUCLEOTIDE SEQUENCE [LARGE SCALE GENOMIC DNA]</scope>
</reference>
<keyword evidence="6" id="KW-0378">Hydrolase</keyword>
<keyword evidence="5" id="KW-0469">Meiosis</keyword>
<dbReference type="PANTHER" id="PTHR48225:SF7">
    <property type="entry name" value="MEIOSIS-SPECIFIC PROTEIN HOP1"/>
    <property type="match status" value="1"/>
</dbReference>
<dbReference type="EMBL" id="OZ075115">
    <property type="protein sequence ID" value="CAL5065257.1"/>
    <property type="molecule type" value="Genomic_DNA"/>
</dbReference>
<evidence type="ECO:0000256" key="1">
    <source>
        <dbReference type="ARBA" id="ARBA00004123"/>
    </source>
</evidence>
<keyword evidence="4" id="KW-0539">Nucleus</keyword>
<comment type="similarity">
    <text evidence="6">Belongs to the ribosome-inactivating protein family.</text>
</comment>
<evidence type="ECO:0000256" key="4">
    <source>
        <dbReference type="ARBA" id="ARBA00023242"/>
    </source>
</evidence>
<dbReference type="PROSITE" id="PS50815">
    <property type="entry name" value="HORMA"/>
    <property type="match status" value="1"/>
</dbReference>
<comment type="subcellular location">
    <subcellularLocation>
        <location evidence="2">Chromosome</location>
    </subcellularLocation>
    <subcellularLocation>
        <location evidence="1">Nucleus</location>
    </subcellularLocation>
</comment>
<dbReference type="GO" id="GO:0000228">
    <property type="term" value="C:nuclear chromosome"/>
    <property type="evidence" value="ECO:0007669"/>
    <property type="project" value="UniProtKB-ARBA"/>
</dbReference>
<dbReference type="AlphaFoldDB" id="A0ABC9EXN9"/>
<feature type="domain" description="HORMA" evidence="8">
    <location>
        <begin position="15"/>
        <end position="229"/>
    </location>
</feature>
<evidence type="ECO:0000256" key="2">
    <source>
        <dbReference type="ARBA" id="ARBA00004286"/>
    </source>
</evidence>
<feature type="region of interest" description="Disordered" evidence="7">
    <location>
        <begin position="800"/>
        <end position="823"/>
    </location>
</feature>
<evidence type="ECO:0000256" key="6">
    <source>
        <dbReference type="RuleBase" id="RU004915"/>
    </source>
</evidence>
<dbReference type="InterPro" id="IPR036041">
    <property type="entry name" value="Ribosome-inact_prot_sf"/>
</dbReference>
<keyword evidence="6" id="KW-0652">Protein synthesis inhibitor</keyword>
<dbReference type="InterPro" id="IPR051294">
    <property type="entry name" value="HORMA_MeioticProgression"/>
</dbReference>
<dbReference type="GO" id="GO:0030598">
    <property type="term" value="F:rRNA N-glycosylase activity"/>
    <property type="evidence" value="ECO:0007669"/>
    <property type="project" value="UniProtKB-EC"/>
</dbReference>
<dbReference type="Pfam" id="PF02301">
    <property type="entry name" value="HORMA"/>
    <property type="match status" value="1"/>
</dbReference>
<evidence type="ECO:0000256" key="7">
    <source>
        <dbReference type="SAM" id="MobiDB-lite"/>
    </source>
</evidence>
<proteinExistence type="inferred from homology"/>
<dbReference type="GO" id="GO:0090729">
    <property type="term" value="F:toxin activity"/>
    <property type="evidence" value="ECO:0007669"/>
    <property type="project" value="UniProtKB-KW"/>
</dbReference>
<keyword evidence="3" id="KW-0158">Chromosome</keyword>
<evidence type="ECO:0000256" key="3">
    <source>
        <dbReference type="ARBA" id="ARBA00022454"/>
    </source>
</evidence>
<dbReference type="GO" id="GO:0007129">
    <property type="term" value="P:homologous chromosome pairing at meiosis"/>
    <property type="evidence" value="ECO:0007669"/>
    <property type="project" value="UniProtKB-ARBA"/>
</dbReference>
<dbReference type="Pfam" id="PF00161">
    <property type="entry name" value="RIP"/>
    <property type="match status" value="1"/>
</dbReference>
<dbReference type="PANTHER" id="PTHR48225">
    <property type="entry name" value="HORMA DOMAIN-CONTAINING PROTEIN 1"/>
    <property type="match status" value="1"/>
</dbReference>
<comment type="catalytic activity">
    <reaction evidence="6">
        <text>Endohydrolysis of the N-glycosidic bond at one specific adenosine on the 28S rRNA.</text>
        <dbReference type="EC" id="3.2.2.22"/>
    </reaction>
</comment>
<organism evidence="9 10">
    <name type="scientific">Urochloa decumbens</name>
    <dbReference type="NCBI Taxonomy" id="240449"/>
    <lineage>
        <taxon>Eukaryota</taxon>
        <taxon>Viridiplantae</taxon>
        <taxon>Streptophyta</taxon>
        <taxon>Embryophyta</taxon>
        <taxon>Tracheophyta</taxon>
        <taxon>Spermatophyta</taxon>
        <taxon>Magnoliopsida</taxon>
        <taxon>Liliopsida</taxon>
        <taxon>Poales</taxon>
        <taxon>Poaceae</taxon>
        <taxon>PACMAD clade</taxon>
        <taxon>Panicoideae</taxon>
        <taxon>Panicodae</taxon>
        <taxon>Paniceae</taxon>
        <taxon>Melinidinae</taxon>
        <taxon>Urochloa</taxon>
    </lineage>
</organism>
<accession>A0ABC9EXN9</accession>